<evidence type="ECO:0000313" key="2">
    <source>
        <dbReference type="Proteomes" id="UP000054248"/>
    </source>
</evidence>
<gene>
    <name evidence="1" type="ORF">M407DRAFT_243472</name>
</gene>
<name>A0A0C3QA98_9AGAM</name>
<reference evidence="1 2" key="1">
    <citation type="submission" date="2014-04" db="EMBL/GenBank/DDBJ databases">
        <authorList>
            <consortium name="DOE Joint Genome Institute"/>
            <person name="Kuo A."/>
            <person name="Girlanda M."/>
            <person name="Perotto S."/>
            <person name="Kohler A."/>
            <person name="Nagy L.G."/>
            <person name="Floudas D."/>
            <person name="Copeland A."/>
            <person name="Barry K.W."/>
            <person name="Cichocki N."/>
            <person name="Veneault-Fourrey C."/>
            <person name="LaButti K."/>
            <person name="Lindquist E.A."/>
            <person name="Lipzen A."/>
            <person name="Lundell T."/>
            <person name="Morin E."/>
            <person name="Murat C."/>
            <person name="Sun H."/>
            <person name="Tunlid A."/>
            <person name="Henrissat B."/>
            <person name="Grigoriev I.V."/>
            <person name="Hibbett D.S."/>
            <person name="Martin F."/>
            <person name="Nordberg H.P."/>
            <person name="Cantor M.N."/>
            <person name="Hua S.X."/>
        </authorList>
    </citation>
    <scope>NUCLEOTIDE SEQUENCE [LARGE SCALE GENOMIC DNA]</scope>
    <source>
        <strain evidence="1 2">MUT 4182</strain>
    </source>
</reference>
<evidence type="ECO:0008006" key="3">
    <source>
        <dbReference type="Google" id="ProtNLM"/>
    </source>
</evidence>
<organism evidence="1 2">
    <name type="scientific">Tulasnella calospora MUT 4182</name>
    <dbReference type="NCBI Taxonomy" id="1051891"/>
    <lineage>
        <taxon>Eukaryota</taxon>
        <taxon>Fungi</taxon>
        <taxon>Dikarya</taxon>
        <taxon>Basidiomycota</taxon>
        <taxon>Agaricomycotina</taxon>
        <taxon>Agaricomycetes</taxon>
        <taxon>Cantharellales</taxon>
        <taxon>Tulasnellaceae</taxon>
        <taxon>Tulasnella</taxon>
    </lineage>
</organism>
<proteinExistence type="predicted"/>
<dbReference type="OrthoDB" id="2570580at2759"/>
<keyword evidence="2" id="KW-1185">Reference proteome</keyword>
<dbReference type="SUPFAM" id="SSF50249">
    <property type="entry name" value="Nucleic acid-binding proteins"/>
    <property type="match status" value="1"/>
</dbReference>
<protein>
    <recommendedName>
        <fullName evidence="3">OB domain-containing protein</fullName>
    </recommendedName>
</protein>
<evidence type="ECO:0000313" key="1">
    <source>
        <dbReference type="EMBL" id="KIO27140.1"/>
    </source>
</evidence>
<dbReference type="HOGENOM" id="CLU_069053_1_0_1"/>
<accession>A0A0C3QA98</accession>
<reference evidence="2" key="2">
    <citation type="submission" date="2015-01" db="EMBL/GenBank/DDBJ databases">
        <title>Evolutionary Origins and Diversification of the Mycorrhizal Mutualists.</title>
        <authorList>
            <consortium name="DOE Joint Genome Institute"/>
            <consortium name="Mycorrhizal Genomics Consortium"/>
            <person name="Kohler A."/>
            <person name="Kuo A."/>
            <person name="Nagy L.G."/>
            <person name="Floudas D."/>
            <person name="Copeland A."/>
            <person name="Barry K.W."/>
            <person name="Cichocki N."/>
            <person name="Veneault-Fourrey C."/>
            <person name="LaButti K."/>
            <person name="Lindquist E.A."/>
            <person name="Lipzen A."/>
            <person name="Lundell T."/>
            <person name="Morin E."/>
            <person name="Murat C."/>
            <person name="Riley R."/>
            <person name="Ohm R."/>
            <person name="Sun H."/>
            <person name="Tunlid A."/>
            <person name="Henrissat B."/>
            <person name="Grigoriev I.V."/>
            <person name="Hibbett D.S."/>
            <person name="Martin F."/>
        </authorList>
    </citation>
    <scope>NUCLEOTIDE SEQUENCE [LARGE SCALE GENOMIC DNA]</scope>
    <source>
        <strain evidence="2">MUT 4182</strain>
    </source>
</reference>
<dbReference type="STRING" id="1051891.A0A0C3QA98"/>
<dbReference type="EMBL" id="KN823014">
    <property type="protein sequence ID" value="KIO27140.1"/>
    <property type="molecule type" value="Genomic_DNA"/>
</dbReference>
<dbReference type="InterPro" id="IPR012340">
    <property type="entry name" value="NA-bd_OB-fold"/>
</dbReference>
<sequence>MEDDTNTTIEGDSIRRFPTFHFSLHKVSSLSSVILADVRTRQRRLVTLLVAVLEMDGPSVVPTKAGEEMGLLKIIVGDETGCVSKIVVWRETALVWGGGEDRLGLGAMRKGDVVLLENVAVTYAPPAKPTISASPNERPVMTICYRTLPTERSDRKVRPDLRLARTDAAMRKVAEVVDWVEGAAKLR</sequence>
<dbReference type="AlphaFoldDB" id="A0A0C3QA98"/>
<dbReference type="Proteomes" id="UP000054248">
    <property type="component" value="Unassembled WGS sequence"/>
</dbReference>
<dbReference type="Gene3D" id="2.40.50.140">
    <property type="entry name" value="Nucleic acid-binding proteins"/>
    <property type="match status" value="1"/>
</dbReference>